<name>K0R7S9_THAOC</name>
<dbReference type="InterPro" id="IPR011989">
    <property type="entry name" value="ARM-like"/>
</dbReference>
<dbReference type="AlphaFoldDB" id="K0R7S9"/>
<gene>
    <name evidence="2" type="ORF">THAOC_32137</name>
</gene>
<reference evidence="2 3" key="1">
    <citation type="journal article" date="2012" name="Genome Biol.">
        <title>Genome and low-iron response of an oceanic diatom adapted to chronic iron limitation.</title>
        <authorList>
            <person name="Lommer M."/>
            <person name="Specht M."/>
            <person name="Roy A.S."/>
            <person name="Kraemer L."/>
            <person name="Andreson R."/>
            <person name="Gutowska M.A."/>
            <person name="Wolf J."/>
            <person name="Bergner S.V."/>
            <person name="Schilhabel M.B."/>
            <person name="Klostermeier U.C."/>
            <person name="Beiko R.G."/>
            <person name="Rosenstiel P."/>
            <person name="Hippler M."/>
            <person name="Laroche J."/>
        </authorList>
    </citation>
    <scope>NUCLEOTIDE SEQUENCE [LARGE SCALE GENOMIC DNA]</scope>
    <source>
        <strain evidence="2 3">CCMP1005</strain>
    </source>
</reference>
<proteinExistence type="predicted"/>
<dbReference type="EMBL" id="AGNL01045194">
    <property type="protein sequence ID" value="EJK49025.1"/>
    <property type="molecule type" value="Genomic_DNA"/>
</dbReference>
<feature type="region of interest" description="Disordered" evidence="1">
    <location>
        <begin position="309"/>
        <end position="348"/>
    </location>
</feature>
<dbReference type="InterPro" id="IPR016024">
    <property type="entry name" value="ARM-type_fold"/>
</dbReference>
<dbReference type="Proteomes" id="UP000266841">
    <property type="component" value="Unassembled WGS sequence"/>
</dbReference>
<evidence type="ECO:0000313" key="3">
    <source>
        <dbReference type="Proteomes" id="UP000266841"/>
    </source>
</evidence>
<evidence type="ECO:0000256" key="1">
    <source>
        <dbReference type="SAM" id="MobiDB-lite"/>
    </source>
</evidence>
<dbReference type="Gene3D" id="1.25.10.10">
    <property type="entry name" value="Leucine-rich Repeat Variant"/>
    <property type="match status" value="1"/>
</dbReference>
<accession>K0R7S9</accession>
<keyword evidence="3" id="KW-1185">Reference proteome</keyword>
<organism evidence="2 3">
    <name type="scientific">Thalassiosira oceanica</name>
    <name type="common">Marine diatom</name>
    <dbReference type="NCBI Taxonomy" id="159749"/>
    <lineage>
        <taxon>Eukaryota</taxon>
        <taxon>Sar</taxon>
        <taxon>Stramenopiles</taxon>
        <taxon>Ochrophyta</taxon>
        <taxon>Bacillariophyta</taxon>
        <taxon>Coscinodiscophyceae</taxon>
        <taxon>Thalassiosirophycidae</taxon>
        <taxon>Thalassiosirales</taxon>
        <taxon>Thalassiosiraceae</taxon>
        <taxon>Thalassiosira</taxon>
    </lineage>
</organism>
<dbReference type="SUPFAM" id="SSF48371">
    <property type="entry name" value="ARM repeat"/>
    <property type="match status" value="1"/>
</dbReference>
<protein>
    <submittedName>
        <fullName evidence="2">Uncharacterized protein</fullName>
    </submittedName>
</protein>
<sequence>MQTEEDAEDSLQQLITDQRWKMGKNGMQYDPSKLDSQAYRMRKGLCLTCRGQAPVQLFEIIKRFGGMKREYVPVNRPGMQQQLRGSVDYTAELVEDLLRRRMQAQQGVTSVDEIPERSGTYNNSNTTNFNQTSGTHNNSNNHGALWVGPGQSVQASIQQQQPLSCRQTETITIRIPAGSLRINDIAPQSNKCVVVSDYPNSPLRIGDEIISINDIEYSSMNCWNDWVSLLQITCRVDRSALVSRPVRGGFGGSGVGSVSAQSVNHEGGFGGSGVGAVSNQYGNHEGAFGGSGGGAVSAQYGNHEVGVVGGSGVGSASPDDEDISYSSGSSASSPMYQSSREPPPADDEGTVVDVLAHLIAQHVKKETGEDLGPNPAEALRTLSVGMSDDISVLTPVTFLMRDDLTMNTASSNTSWRSAFQERNTERQRLVEPPAGLTAKPRVIREEAIEVDQLRDEVDTFIQNGQDREMIEYVCNALADNNLGEQSEEVALFCFTKLRINARLSSKFKKKIAKVDGAIRTIIETLTLFSEASADVTLDGCGLVWLLCMSDSDRRAVVESGGVESVLNCCLAQMENGEVSTLAMGALKALAFDTEAKAIIKCMDGMSIAFEVMNENVTLAKIQIEGCAVLELLSVDASNEVVQTIPINYVVDAVLDSIIVHPNSVDVAEAAINCLTTFACNSENVPTIEGNGKARGALETAFKNHPRELGLPLLSLLGQLTQVSKDLAESRVEERLP</sequence>
<comment type="caution">
    <text evidence="2">The sequence shown here is derived from an EMBL/GenBank/DDBJ whole genome shotgun (WGS) entry which is preliminary data.</text>
</comment>
<feature type="compositionally biased region" description="Low complexity" evidence="1">
    <location>
        <begin position="324"/>
        <end position="339"/>
    </location>
</feature>
<evidence type="ECO:0000313" key="2">
    <source>
        <dbReference type="EMBL" id="EJK49025.1"/>
    </source>
</evidence>